<reference evidence="2" key="2">
    <citation type="journal article" date="2021" name="Microbiome">
        <title>Successional dynamics and alternative stable states in a saline activated sludge microbial community over 9 years.</title>
        <authorList>
            <person name="Wang Y."/>
            <person name="Ye J."/>
            <person name="Ju F."/>
            <person name="Liu L."/>
            <person name="Boyd J.A."/>
            <person name="Deng Y."/>
            <person name="Parks D.H."/>
            <person name="Jiang X."/>
            <person name="Yin X."/>
            <person name="Woodcroft B.J."/>
            <person name="Tyson G.W."/>
            <person name="Hugenholtz P."/>
            <person name="Polz M.F."/>
            <person name="Zhang T."/>
        </authorList>
    </citation>
    <scope>NUCLEOTIDE SEQUENCE</scope>
    <source>
        <strain evidence="2">HKST-UBA17</strain>
    </source>
</reference>
<dbReference type="AlphaFoldDB" id="A0A955KX35"/>
<comment type="caution">
    <text evidence="2">The sequence shown here is derived from an EMBL/GenBank/DDBJ whole genome shotgun (WGS) entry which is preliminary data.</text>
</comment>
<evidence type="ECO:0000313" key="2">
    <source>
        <dbReference type="EMBL" id="MCA9376759.1"/>
    </source>
</evidence>
<evidence type="ECO:0000313" key="3">
    <source>
        <dbReference type="Proteomes" id="UP000741282"/>
    </source>
</evidence>
<feature type="transmembrane region" description="Helical" evidence="1">
    <location>
        <begin position="7"/>
        <end position="29"/>
    </location>
</feature>
<reference evidence="2" key="1">
    <citation type="submission" date="2020-04" db="EMBL/GenBank/DDBJ databases">
        <authorList>
            <person name="Zhang T."/>
        </authorList>
    </citation>
    <scope>NUCLEOTIDE SEQUENCE</scope>
    <source>
        <strain evidence="2">HKST-UBA17</strain>
    </source>
</reference>
<feature type="transmembrane region" description="Helical" evidence="1">
    <location>
        <begin position="63"/>
        <end position="81"/>
    </location>
</feature>
<gene>
    <name evidence="2" type="ORF">KC685_02460</name>
</gene>
<dbReference type="Proteomes" id="UP000741282">
    <property type="component" value="Unassembled WGS sequence"/>
</dbReference>
<accession>A0A955KX35</accession>
<name>A0A955KX35_9BACT</name>
<protein>
    <submittedName>
        <fullName evidence="2">Uncharacterized protein</fullName>
    </submittedName>
</protein>
<keyword evidence="1" id="KW-1133">Transmembrane helix</keyword>
<dbReference type="EMBL" id="JAGQLN010000007">
    <property type="protein sequence ID" value="MCA9376759.1"/>
    <property type="molecule type" value="Genomic_DNA"/>
</dbReference>
<proteinExistence type="predicted"/>
<keyword evidence="1" id="KW-0472">Membrane</keyword>
<sequence>MDLKKTLYKLLISATFLPVIFMFFGGMSIPSDKLYLSALIIGHAIALILHENILTFFAIDKAFLPRVVVMCLLSAGFLYLMELSLPGFSIKELNFSEVDLTVITINPIGMSKYATIGTFSALSALMYMLFLKLKD</sequence>
<feature type="transmembrane region" description="Helical" evidence="1">
    <location>
        <begin position="35"/>
        <end position="56"/>
    </location>
</feature>
<evidence type="ECO:0000256" key="1">
    <source>
        <dbReference type="SAM" id="Phobius"/>
    </source>
</evidence>
<keyword evidence="1" id="KW-0812">Transmembrane</keyword>
<feature type="transmembrane region" description="Helical" evidence="1">
    <location>
        <begin position="113"/>
        <end position="131"/>
    </location>
</feature>
<organism evidence="2 3">
    <name type="scientific">Candidatus Dojkabacteria bacterium</name>
    <dbReference type="NCBI Taxonomy" id="2099670"/>
    <lineage>
        <taxon>Bacteria</taxon>
        <taxon>Candidatus Dojkabacteria</taxon>
    </lineage>
</organism>